<sequence length="151" mass="17191">MQYIKAIVFFLILMTLVGQLCQGDKYKPYIRLVTGFMLLALMMKPVAYVMNLGPEDITVFSNMASGSTESSFRSKAVDSYKSREEKKIKKILASYKIEAEEVEVDVDDTKDETEISEISVKVKNEKLEGKKVKTVLLNFYNVDESHINISE</sequence>
<dbReference type="RefSeq" id="WP_137328463.1">
    <property type="nucleotide sequence ID" value="NZ_CP040058.1"/>
</dbReference>
<dbReference type="OrthoDB" id="2061202at2"/>
<dbReference type="Proteomes" id="UP000298653">
    <property type="component" value="Chromosome"/>
</dbReference>
<reference evidence="2 3" key="1">
    <citation type="submission" date="2019-05" db="EMBL/GenBank/DDBJ databases">
        <title>Complete genome sequencing of Anaerostipes rhamnosivorans.</title>
        <authorList>
            <person name="Bui T.P.N."/>
            <person name="de Vos W.M."/>
        </authorList>
    </citation>
    <scope>NUCLEOTIDE SEQUENCE [LARGE SCALE GENOMIC DNA]</scope>
    <source>
        <strain evidence="2 3">1y2</strain>
    </source>
</reference>
<name>A0A4P8IGF6_9FIRM</name>
<accession>A0A4P8IGF6</accession>
<protein>
    <recommendedName>
        <fullName evidence="4">Stage III sporulation protein AF</fullName>
    </recommendedName>
</protein>
<evidence type="ECO:0008006" key="4">
    <source>
        <dbReference type="Google" id="ProtNLM"/>
    </source>
</evidence>
<keyword evidence="1" id="KW-0472">Membrane</keyword>
<feature type="transmembrane region" description="Helical" evidence="1">
    <location>
        <begin position="33"/>
        <end position="53"/>
    </location>
</feature>
<dbReference type="InterPro" id="IPR014245">
    <property type="entry name" value="Spore_III_AF"/>
</dbReference>
<gene>
    <name evidence="2" type="ORF">AR1Y2_1579</name>
</gene>
<evidence type="ECO:0000313" key="2">
    <source>
        <dbReference type="EMBL" id="QCP35033.1"/>
    </source>
</evidence>
<organism evidence="2 3">
    <name type="scientific">Anaerostipes rhamnosivorans</name>
    <dbReference type="NCBI Taxonomy" id="1229621"/>
    <lineage>
        <taxon>Bacteria</taxon>
        <taxon>Bacillati</taxon>
        <taxon>Bacillota</taxon>
        <taxon>Clostridia</taxon>
        <taxon>Lachnospirales</taxon>
        <taxon>Lachnospiraceae</taxon>
        <taxon>Anaerostipes</taxon>
    </lineage>
</organism>
<keyword evidence="1" id="KW-0812">Transmembrane</keyword>
<dbReference type="AlphaFoldDB" id="A0A4P8IGF6"/>
<dbReference type="EMBL" id="CP040058">
    <property type="protein sequence ID" value="QCP35033.1"/>
    <property type="molecule type" value="Genomic_DNA"/>
</dbReference>
<evidence type="ECO:0000313" key="3">
    <source>
        <dbReference type="Proteomes" id="UP000298653"/>
    </source>
</evidence>
<keyword evidence="3" id="KW-1185">Reference proteome</keyword>
<evidence type="ECO:0000256" key="1">
    <source>
        <dbReference type="SAM" id="Phobius"/>
    </source>
</evidence>
<dbReference type="KEGG" id="arf:AR1Y2_1579"/>
<proteinExistence type="predicted"/>
<dbReference type="Pfam" id="PF09581">
    <property type="entry name" value="Spore_III_AF"/>
    <property type="match status" value="1"/>
</dbReference>
<keyword evidence="1" id="KW-1133">Transmembrane helix</keyword>